<dbReference type="Pfam" id="PF04074">
    <property type="entry name" value="DUF386"/>
    <property type="match status" value="1"/>
</dbReference>
<dbReference type="InterPro" id="IPR004375">
    <property type="entry name" value="NanQ/TabA/YiaL"/>
</dbReference>
<reference evidence="1 2" key="1">
    <citation type="submission" date="2024-01" db="EMBL/GenBank/DDBJ databases">
        <title>Description of Olsenella sp. nov., isolated from pig feces.</title>
        <authorList>
            <person name="Chang Y.-H."/>
        </authorList>
    </citation>
    <scope>NUCLEOTIDE SEQUENCE [LARGE SCALE GENOMIC DNA]</scope>
    <source>
        <strain evidence="1 2">YH-ols2223</strain>
    </source>
</reference>
<dbReference type="PANTHER" id="PTHR34986:SF1">
    <property type="entry name" value="PROTEIN YIAL"/>
    <property type="match status" value="1"/>
</dbReference>
<name>A0ABU7R926_9ACTN</name>
<comment type="caution">
    <text evidence="1">The sequence shown here is derived from an EMBL/GenBank/DDBJ whole genome shotgun (WGS) entry which is preliminary data.</text>
</comment>
<evidence type="ECO:0000313" key="2">
    <source>
        <dbReference type="Proteomes" id="UP001332931"/>
    </source>
</evidence>
<dbReference type="Gene3D" id="2.60.120.370">
    <property type="entry name" value="YhcH/YjgK/YiaL"/>
    <property type="match status" value="1"/>
</dbReference>
<gene>
    <name evidence="1" type="ORF">VXJ25_03605</name>
</gene>
<accession>A0ABU7R926</accession>
<dbReference type="RefSeq" id="WP_330957855.1">
    <property type="nucleotide sequence ID" value="NZ_JAZGJQ010000003.1"/>
</dbReference>
<evidence type="ECO:0000313" key="1">
    <source>
        <dbReference type="EMBL" id="MEE6147087.1"/>
    </source>
</evidence>
<dbReference type="InterPro" id="IPR037012">
    <property type="entry name" value="NanQ/TabA/YiaL_sf"/>
</dbReference>
<protein>
    <submittedName>
        <fullName evidence="1">YhcH/YjgK/YiaL family protein</fullName>
    </submittedName>
</protein>
<keyword evidence="2" id="KW-1185">Reference proteome</keyword>
<sequence length="164" mass="18353">MIYDGTAAIDRYRGLYRGLDALIDWLAENDPADLPDGCTKLRGDLLFANVMRPTTRRPEDATYEVHHDYMDVQMDLEGAESFRTTSGPTVPEGAFDEKDDFALLHPEDPDDYLAATLGPGRFALFVVGEPHMPTVVVPGGEPEPIRKVCFKLAVDRLWEKDVQL</sequence>
<dbReference type="EMBL" id="JAZGJQ010000003">
    <property type="protein sequence ID" value="MEE6147087.1"/>
    <property type="molecule type" value="Genomic_DNA"/>
</dbReference>
<organism evidence="1 2">
    <name type="scientific">Olsenella absiana</name>
    <dbReference type="NCBI Taxonomy" id="3115222"/>
    <lineage>
        <taxon>Bacteria</taxon>
        <taxon>Bacillati</taxon>
        <taxon>Actinomycetota</taxon>
        <taxon>Coriobacteriia</taxon>
        <taxon>Coriobacteriales</taxon>
        <taxon>Atopobiaceae</taxon>
        <taxon>Olsenella</taxon>
    </lineage>
</organism>
<dbReference type="NCBIfam" id="TIGR00022">
    <property type="entry name" value="YhcH/YjgK/YiaL family protein"/>
    <property type="match status" value="1"/>
</dbReference>
<dbReference type="SUPFAM" id="SSF51197">
    <property type="entry name" value="Clavaminate synthase-like"/>
    <property type="match status" value="1"/>
</dbReference>
<proteinExistence type="predicted"/>
<dbReference type="Proteomes" id="UP001332931">
    <property type="component" value="Unassembled WGS sequence"/>
</dbReference>
<dbReference type="PANTHER" id="PTHR34986">
    <property type="entry name" value="EVOLVED BETA-GALACTOSIDASE SUBUNIT BETA"/>
    <property type="match status" value="1"/>
</dbReference>